<evidence type="ECO:0000313" key="10">
    <source>
        <dbReference type="Proteomes" id="UP000464178"/>
    </source>
</evidence>
<dbReference type="InterPro" id="IPR049551">
    <property type="entry name" value="PKS_DH_C"/>
</dbReference>
<dbReference type="GO" id="GO:0006633">
    <property type="term" value="P:fatty acid biosynthetic process"/>
    <property type="evidence" value="ECO:0007669"/>
    <property type="project" value="InterPro"/>
</dbReference>
<dbReference type="PANTHER" id="PTHR43074">
    <property type="entry name" value="OMEGA-3 POLYUNSATURATED FATTY ACID SYNTHASE PFAB-RELATED"/>
    <property type="match status" value="1"/>
</dbReference>
<dbReference type="InterPro" id="IPR016035">
    <property type="entry name" value="Acyl_Trfase/lysoPLipase"/>
</dbReference>
<feature type="domain" description="Carrier" evidence="6">
    <location>
        <begin position="1207"/>
        <end position="1287"/>
    </location>
</feature>
<dbReference type="SMART" id="SM00825">
    <property type="entry name" value="PKS_KS"/>
    <property type="match status" value="1"/>
</dbReference>
<organism evidence="9 10">
    <name type="scientific">Gemmata massiliana</name>
    <dbReference type="NCBI Taxonomy" id="1210884"/>
    <lineage>
        <taxon>Bacteria</taxon>
        <taxon>Pseudomonadati</taxon>
        <taxon>Planctomycetota</taxon>
        <taxon>Planctomycetia</taxon>
        <taxon>Gemmatales</taxon>
        <taxon>Gemmataceae</taxon>
        <taxon>Gemmata</taxon>
    </lineage>
</organism>
<dbReference type="Proteomes" id="UP000464178">
    <property type="component" value="Chromosome"/>
</dbReference>
<feature type="region of interest" description="Disordered" evidence="5">
    <location>
        <begin position="1006"/>
        <end position="1056"/>
    </location>
</feature>
<dbReference type="Pfam" id="PF00550">
    <property type="entry name" value="PP-binding"/>
    <property type="match status" value="2"/>
</dbReference>
<dbReference type="EMBL" id="LR593886">
    <property type="protein sequence ID" value="VTR99526.1"/>
    <property type="molecule type" value="Genomic_DNA"/>
</dbReference>
<dbReference type="Pfam" id="PF14765">
    <property type="entry name" value="PS-DH"/>
    <property type="match status" value="1"/>
</dbReference>
<evidence type="ECO:0000256" key="5">
    <source>
        <dbReference type="SAM" id="MobiDB-lite"/>
    </source>
</evidence>
<keyword evidence="1" id="KW-0596">Phosphopantetheine</keyword>
<dbReference type="PANTHER" id="PTHR43074:SF1">
    <property type="entry name" value="BETA-KETOACYL SYNTHASE FAMILY PROTEIN-RELATED"/>
    <property type="match status" value="1"/>
</dbReference>
<feature type="region of interest" description="Disordered" evidence="5">
    <location>
        <begin position="1169"/>
        <end position="1203"/>
    </location>
</feature>
<gene>
    <name evidence="9" type="ORF">SOIL9_84880</name>
</gene>
<feature type="active site" description="Proton acceptor; for dehydratase activity" evidence="4">
    <location>
        <position position="2007"/>
    </location>
</feature>
<dbReference type="InterPro" id="IPR020841">
    <property type="entry name" value="PKS_Beta-ketoAc_synthase_dom"/>
</dbReference>
<dbReference type="InterPro" id="IPR049900">
    <property type="entry name" value="PKS_mFAS_DH"/>
</dbReference>
<dbReference type="PROSITE" id="PS52004">
    <property type="entry name" value="KS3_2"/>
    <property type="match status" value="1"/>
</dbReference>
<dbReference type="Gene3D" id="1.10.1200.10">
    <property type="entry name" value="ACP-like"/>
    <property type="match status" value="2"/>
</dbReference>
<evidence type="ECO:0000256" key="1">
    <source>
        <dbReference type="ARBA" id="ARBA00022450"/>
    </source>
</evidence>
<dbReference type="InterPro" id="IPR036736">
    <property type="entry name" value="ACP-like_sf"/>
</dbReference>
<keyword evidence="2" id="KW-0597">Phosphoprotein</keyword>
<dbReference type="InterPro" id="IPR057326">
    <property type="entry name" value="KR_dom"/>
</dbReference>
<proteinExistence type="predicted"/>
<feature type="compositionally biased region" description="Polar residues" evidence="5">
    <location>
        <begin position="1448"/>
        <end position="1468"/>
    </location>
</feature>
<dbReference type="InterPro" id="IPR001227">
    <property type="entry name" value="Ac_transferase_dom_sf"/>
</dbReference>
<feature type="region of interest" description="C-terminal hotdog fold" evidence="4">
    <location>
        <begin position="2115"/>
        <end position="2262"/>
    </location>
</feature>
<dbReference type="Pfam" id="PF00109">
    <property type="entry name" value="ketoacyl-synt"/>
    <property type="match status" value="2"/>
</dbReference>
<accession>A0A6P2DHK1</accession>
<keyword evidence="10" id="KW-1185">Reference proteome</keyword>
<dbReference type="InterPro" id="IPR013968">
    <property type="entry name" value="PKS_KR"/>
</dbReference>
<evidence type="ECO:0000259" key="7">
    <source>
        <dbReference type="PROSITE" id="PS52004"/>
    </source>
</evidence>
<dbReference type="RefSeq" id="WP_162671908.1">
    <property type="nucleotide sequence ID" value="NZ_LR593886.1"/>
</dbReference>
<dbReference type="PROSITE" id="PS50075">
    <property type="entry name" value="CARRIER"/>
    <property type="match status" value="2"/>
</dbReference>
<feature type="compositionally biased region" description="Pro residues" evidence="5">
    <location>
        <begin position="1171"/>
        <end position="1192"/>
    </location>
</feature>
<dbReference type="PROSITE" id="PS00606">
    <property type="entry name" value="KS3_1"/>
    <property type="match status" value="1"/>
</dbReference>
<feature type="region of interest" description="N-terminal hotdog fold" evidence="4">
    <location>
        <begin position="1974"/>
        <end position="2103"/>
    </location>
</feature>
<evidence type="ECO:0008006" key="11">
    <source>
        <dbReference type="Google" id="ProtNLM"/>
    </source>
</evidence>
<feature type="domain" description="Carrier" evidence="6">
    <location>
        <begin position="1327"/>
        <end position="1404"/>
    </location>
</feature>
<dbReference type="InterPro" id="IPR036291">
    <property type="entry name" value="NAD(P)-bd_dom_sf"/>
</dbReference>
<evidence type="ECO:0000256" key="3">
    <source>
        <dbReference type="ARBA" id="ARBA00022679"/>
    </source>
</evidence>
<dbReference type="SUPFAM" id="SSF53901">
    <property type="entry name" value="Thiolase-like"/>
    <property type="match status" value="1"/>
</dbReference>
<protein>
    <recommendedName>
        <fullName evidence="11">Carrier domain-containing protein</fullName>
    </recommendedName>
</protein>
<dbReference type="CDD" id="cd00833">
    <property type="entry name" value="PKS"/>
    <property type="match status" value="1"/>
</dbReference>
<dbReference type="SMART" id="SM00827">
    <property type="entry name" value="PKS_AT"/>
    <property type="match status" value="1"/>
</dbReference>
<dbReference type="Gene3D" id="3.30.70.250">
    <property type="entry name" value="Malonyl-CoA ACP transacylase, ACP-binding"/>
    <property type="match status" value="1"/>
</dbReference>
<feature type="region of interest" description="Disordered" evidence="5">
    <location>
        <begin position="1427"/>
        <end position="1474"/>
    </location>
</feature>
<evidence type="ECO:0000313" key="9">
    <source>
        <dbReference type="EMBL" id="VTR99526.1"/>
    </source>
</evidence>
<dbReference type="Gene3D" id="3.40.47.10">
    <property type="match status" value="1"/>
</dbReference>
<evidence type="ECO:0000259" key="6">
    <source>
        <dbReference type="PROSITE" id="PS50075"/>
    </source>
</evidence>
<dbReference type="Gene3D" id="3.10.129.110">
    <property type="entry name" value="Polyketide synthase dehydratase"/>
    <property type="match status" value="1"/>
</dbReference>
<sequence length="2271" mass="237621">MTRTADAQPETSGAKRETRFEPLAIVGLGCLFPKAAGPGFFWANVKHGVDGITEVPATHWNPDEYFDADPKAPDMTYARRGGFLNAVDFNPLEFGIAPRDIEATDTTQLLGLVAAKQALTDAGVILANPSPTPPPKGEGLKAANGSVPPSFLGKGGRGLGSDGSRSPKTVDRNRVSVVLGVTGTLELVIPLGARLGHPKWKQAMRDAGIPADLAADAAARIAESYVPWQENSFPGLLGNVVAGRIANKLDLGGTNCVVDAACASSLSAVHLAALELQAGRCDVAVTGGCDTFNDIFMYMCFSKTPALSPTGDAKPFAEDGDGTILGEGLGMVVLKRLADAERDGDTIYAVMKGVGSSSDGKGNAIYAPSAAGQKKALLTAYNLAGVAPDTIELVEAHGTGTKVGDTVEITALTDVYTTSARTVGAPKSRPWAAIGSVKSQIGHTKAAAGAASLIKAALAVYFKVLPPTLKVARPVDPLLAADTPFYVNAEMRPWLPRTEHPRRAALSAFGFGGSNFHAVLEEHRAEKFEPDWDGSVEIVALGANSTRALVEELDRLSGLTNSWDAFARAAEASRAAFDPASACRLCFAVHRTLTDLPKLLAGAKARLAAEPDATSWHTPDGAHFGRGAAPGKLAVLFPGQGSQSVGMLRDLVCLLPESLDTLASANDAITALSHEATNSRRLSDYIYPPTTFSAERKKDNDRDLRDTRNAQPAIGSVSFGAWRSLADRFGVRADAFAGHSYGELVALAAAGRLGARDLFTLSGLRGQLMAGHRTGDPGSMLAVLAPLADVEAVLAREKLDVVVANRNAPKQNVLSGSTAHIERAAKLLSEAGLKATRLPVAAAFHSSLVADAAGPFRAALDNVSLAAGAVPVYANTTADVYPVDERAAKDLLANQLARPVAFVEQVRAMAAVGVRTFVEVGPGSVLTRLVEAILADAPVAGATAFALDASGGKRPGALELGNVLARLAAGGHAVALAAWERESRCRPPAPPTGKPGLTVSVCGANSVTPREKRPPRPLQHLSSANGNGKAHANGPALAIPTRPKGSVMSDAASGPTDPNALAQALLMTQQSLAALQRMQEQTASLHKQFLESQDTAQRTLQTLVDQQQTLLIAGLGVGAPIALAPTAIPLPPAPVPVLPPVVPPPAPAARPAPPATTILPASALPKEAFAPLPPRASKPAAPPPPPPAPAPQPKVVAAAPARAANTQLRDKVASTLLSVVSEKTGYPADSLDLSMSLDADLGVDSIKRVEILSALQERLPEAPAVKPEHLGALHTLKDVADFLAGPQTSAPAPAVAETEADDDDLIRTLPVTRDQLLLLSGNAGGGADIASTLLSVVSEKTGYPADSLDLSMSLDADLGVDSIKRVEILSALQERLPEAPAVKPEHLGALHTLKDVADFLAGPQAPATAKISLLDVSSTLTVGKAEADTVSAPVSAQTPAKTPELTDTRPSGTSGSVPRPGTGQTAAVNTDRIERSVPKAVDLDVSTPRTRLPLPAGSEFWVVGESDPLTHSVAEHLHAAGFRPQVFDWIDAPATKMLPKGLVGLVLLAPVSPGPDSGFNRRAFDWLKAAAGKLRQAGRAGGAVFATVARLDGAFGLTELPPDADPTAGGLAGIAKTARHEWPEVSCRALDLAPAFTDAVAAAAAVVDEVLSAGPPEVGIASTHRCTIELARAARRPSNQLINISSRDVILVTGGARGVTAEVAVALAETYCPTLILTGRTPTPTPEPEYLAGLTAEPEMKKAIADALGTEGTPRTVGELYKKVIAQREVRNTIQRVQQVGAKVAYFPVDITDGRAVADMLHQVRVKFGPVSGLVHGAGVLADKRIEDLTGEGFDHVYATKVDGLRTLLDLLGRDELKVLVLFSSTTARLGRVGQLAYACANEVLNKTAQVESRRRPGTRVVAINWGPWDGGMVTPGLRKLFESEGVGTIPLLEGATFLIQELNAAGRAVEVVALVKGAGRPTTPTPLPVPPPAPVMSPPNPLPSADMTVAFERAVDVTTHPILKSHVLDGLAVLPVALHLEWLAHAALHGNPGFQFHGFNDLRVTSGVKVEAGSPVPVRALAGKATKQDKLLIVPVELRGKKKDGRDVIYSRAEIVLAPGLPKPPPADRPPAVAPVPYDKARAYREFLFHGQDLQGIAEITGRSEKAFVGTSYPAPVPADWFEFPLRSGWVADPLVLDVAFQMMILWTQGAHDCASLPSFVGRYRQFRKTYPADPVTIVVRVTRDDARFARADIDFLAPDGQVIAQMQDYECVMEPSLNASFRKNQLALK</sequence>
<dbReference type="SUPFAM" id="SSF47336">
    <property type="entry name" value="ACP-like"/>
    <property type="match status" value="2"/>
</dbReference>
<dbReference type="InterPro" id="IPR042104">
    <property type="entry name" value="PKS_dehydratase_sf"/>
</dbReference>
<dbReference type="InterPro" id="IPR016036">
    <property type="entry name" value="Malonyl_transacylase_ACP-bd"/>
</dbReference>
<dbReference type="PROSITE" id="PS52019">
    <property type="entry name" value="PKS_MFAS_DH"/>
    <property type="match status" value="1"/>
</dbReference>
<dbReference type="KEGG" id="gms:SOIL9_84880"/>
<dbReference type="Gene3D" id="3.40.366.10">
    <property type="entry name" value="Malonyl-Coenzyme A Acyl Carrier Protein, domain 2"/>
    <property type="match status" value="1"/>
</dbReference>
<dbReference type="SUPFAM" id="SSF51735">
    <property type="entry name" value="NAD(P)-binding Rossmann-fold domains"/>
    <property type="match status" value="1"/>
</dbReference>
<keyword evidence="3" id="KW-0808">Transferase</keyword>
<dbReference type="Pfam" id="PF00698">
    <property type="entry name" value="Acyl_transf_1"/>
    <property type="match status" value="1"/>
</dbReference>
<dbReference type="InterPro" id="IPR014043">
    <property type="entry name" value="Acyl_transferase_dom"/>
</dbReference>
<feature type="active site" description="Proton donor; for dehydratase activity" evidence="4">
    <location>
        <position position="2179"/>
    </location>
</feature>
<feature type="domain" description="Ketosynthase family 3 (KS3)" evidence="7">
    <location>
        <begin position="20"/>
        <end position="522"/>
    </location>
</feature>
<dbReference type="InterPro" id="IPR014030">
    <property type="entry name" value="Ketoacyl_synth_N"/>
</dbReference>
<dbReference type="SUPFAM" id="SSF52151">
    <property type="entry name" value="FabD/lysophospholipase-like"/>
    <property type="match status" value="1"/>
</dbReference>
<reference evidence="9 10" key="1">
    <citation type="submission" date="2019-05" db="EMBL/GenBank/DDBJ databases">
        <authorList>
            <consortium name="Science for Life Laboratories"/>
        </authorList>
    </citation>
    <scope>NUCLEOTIDE SEQUENCE [LARGE SCALE GENOMIC DNA]</scope>
    <source>
        <strain evidence="9">Soil9</strain>
    </source>
</reference>
<dbReference type="InterPro" id="IPR009081">
    <property type="entry name" value="PP-bd_ACP"/>
</dbReference>
<name>A0A6P2DHK1_9BACT</name>
<dbReference type="CDD" id="cd08953">
    <property type="entry name" value="KR_2_SDR_x"/>
    <property type="match status" value="1"/>
</dbReference>
<dbReference type="GO" id="GO:0004315">
    <property type="term" value="F:3-oxoacyl-[acyl-carrier-protein] synthase activity"/>
    <property type="evidence" value="ECO:0007669"/>
    <property type="project" value="InterPro"/>
</dbReference>
<evidence type="ECO:0000256" key="4">
    <source>
        <dbReference type="PROSITE-ProRule" id="PRU01363"/>
    </source>
</evidence>
<evidence type="ECO:0000256" key="2">
    <source>
        <dbReference type="ARBA" id="ARBA00022553"/>
    </source>
</evidence>
<dbReference type="InterPro" id="IPR018201">
    <property type="entry name" value="Ketoacyl_synth_AS"/>
</dbReference>
<dbReference type="Pfam" id="PF08659">
    <property type="entry name" value="KR"/>
    <property type="match status" value="1"/>
</dbReference>
<dbReference type="InterPro" id="IPR014031">
    <property type="entry name" value="Ketoacyl_synth_C"/>
</dbReference>
<dbReference type="InterPro" id="IPR052568">
    <property type="entry name" value="PKS-FAS_Synthase"/>
</dbReference>
<feature type="domain" description="PKS/mFAS DH" evidence="8">
    <location>
        <begin position="1974"/>
        <end position="2262"/>
    </location>
</feature>
<dbReference type="SMART" id="SM00822">
    <property type="entry name" value="PKS_KR"/>
    <property type="match status" value="1"/>
</dbReference>
<dbReference type="InterPro" id="IPR016039">
    <property type="entry name" value="Thiolase-like"/>
</dbReference>
<evidence type="ECO:0000259" key="8">
    <source>
        <dbReference type="PROSITE" id="PS52019"/>
    </source>
</evidence>
<dbReference type="Pfam" id="PF02801">
    <property type="entry name" value="Ketoacyl-synt_C"/>
    <property type="match status" value="1"/>
</dbReference>
<dbReference type="SUPFAM" id="SSF55048">
    <property type="entry name" value="Probable ACP-binding domain of malonyl-CoA ACP transacylase"/>
    <property type="match status" value="1"/>
</dbReference>
<dbReference type="Gene3D" id="3.40.50.720">
    <property type="entry name" value="NAD(P)-binding Rossmann-like Domain"/>
    <property type="match status" value="1"/>
</dbReference>
<feature type="compositionally biased region" description="Low complexity" evidence="5">
    <location>
        <begin position="1193"/>
        <end position="1203"/>
    </location>
</feature>